<name>A0A4Z2IPN1_9TELE</name>
<proteinExistence type="predicted"/>
<evidence type="ECO:0000313" key="2">
    <source>
        <dbReference type="EMBL" id="TNN79133.1"/>
    </source>
</evidence>
<accession>A0A4Z2IPN1</accession>
<evidence type="ECO:0000256" key="1">
    <source>
        <dbReference type="SAM" id="MobiDB-lite"/>
    </source>
</evidence>
<feature type="region of interest" description="Disordered" evidence="1">
    <location>
        <begin position="1"/>
        <end position="44"/>
    </location>
</feature>
<dbReference type="AlphaFoldDB" id="A0A4Z2IPN1"/>
<dbReference type="EMBL" id="SRLO01000067">
    <property type="protein sequence ID" value="TNN79133.1"/>
    <property type="molecule type" value="Genomic_DNA"/>
</dbReference>
<comment type="caution">
    <text evidence="2">The sequence shown here is derived from an EMBL/GenBank/DDBJ whole genome shotgun (WGS) entry which is preliminary data.</text>
</comment>
<organism evidence="2 3">
    <name type="scientific">Liparis tanakae</name>
    <name type="common">Tanaka's snailfish</name>
    <dbReference type="NCBI Taxonomy" id="230148"/>
    <lineage>
        <taxon>Eukaryota</taxon>
        <taxon>Metazoa</taxon>
        <taxon>Chordata</taxon>
        <taxon>Craniata</taxon>
        <taxon>Vertebrata</taxon>
        <taxon>Euteleostomi</taxon>
        <taxon>Actinopterygii</taxon>
        <taxon>Neopterygii</taxon>
        <taxon>Teleostei</taxon>
        <taxon>Neoteleostei</taxon>
        <taxon>Acanthomorphata</taxon>
        <taxon>Eupercaria</taxon>
        <taxon>Perciformes</taxon>
        <taxon>Cottioidei</taxon>
        <taxon>Cottales</taxon>
        <taxon>Liparidae</taxon>
        <taxon>Liparis</taxon>
    </lineage>
</organism>
<dbReference type="Proteomes" id="UP000314294">
    <property type="component" value="Unassembled WGS sequence"/>
</dbReference>
<keyword evidence="3" id="KW-1185">Reference proteome</keyword>
<protein>
    <submittedName>
        <fullName evidence="2">Uncharacterized protein</fullName>
    </submittedName>
</protein>
<gene>
    <name evidence="2" type="ORF">EYF80_010581</name>
</gene>
<reference evidence="2 3" key="1">
    <citation type="submission" date="2019-03" db="EMBL/GenBank/DDBJ databases">
        <title>First draft genome of Liparis tanakae, snailfish: a comprehensive survey of snailfish specific genes.</title>
        <authorList>
            <person name="Kim W."/>
            <person name="Song I."/>
            <person name="Jeong J.-H."/>
            <person name="Kim D."/>
            <person name="Kim S."/>
            <person name="Ryu S."/>
            <person name="Song J.Y."/>
            <person name="Lee S.K."/>
        </authorList>
    </citation>
    <scope>NUCLEOTIDE SEQUENCE [LARGE SCALE GENOMIC DNA]</scope>
    <source>
        <tissue evidence="2">Muscle</tissue>
    </source>
</reference>
<sequence>MHGDDEPPANRSEDVTSHWADSSDQARESGKRKRKKKKLSVDSRPFSVVHCGKSSHHISAGTFNGYMCR</sequence>
<evidence type="ECO:0000313" key="3">
    <source>
        <dbReference type="Proteomes" id="UP000314294"/>
    </source>
</evidence>